<keyword evidence="2" id="KW-0004">4Fe-4S</keyword>
<dbReference type="GO" id="GO:0051990">
    <property type="term" value="F:(R)-2-hydroxyglutarate dehydrogenase activity"/>
    <property type="evidence" value="ECO:0007669"/>
    <property type="project" value="UniProtKB-EC"/>
</dbReference>
<evidence type="ECO:0000259" key="14">
    <source>
        <dbReference type="PROSITE" id="PS51387"/>
    </source>
</evidence>
<dbReference type="InterPro" id="IPR016166">
    <property type="entry name" value="FAD-bd_PCMH"/>
</dbReference>
<evidence type="ECO:0000256" key="2">
    <source>
        <dbReference type="ARBA" id="ARBA00022485"/>
    </source>
</evidence>
<sequence>MSLSLPRVSPEQTVASEYRSYLKQLTRAGFSGEIEYSYASRLAVATDNSVYQKLPQAVVFPRNINDLQCLGKLAATFTDVRFSARGGGTGTNGQSLTDGIVVDTSRHMNKVLEINAEEGWARVQSGVVKDALNDALRPYGYFFSPDLSTSNRATLGGMISTDASGQGSLVYGKTSDHILGLTSVMANGEVLASRPLAMDEAKRLSKGESTYARILRQVIASCVDKRDEIIAKFPRMNRFLTGYDLEHAYDDENQKIDVSRLITGAEGSLAMVAEAKVSLTKIPTHKALVNIKYDSFEAALRHAPEMVAANATSVETVDSTVLNLAKTDIIWHSIEELITDVPDKTLLGLNMVEYNSESEAEIKARISELEARLKKAADTEGSGVIGYQVTFDTSDIGKIYAMRKKAVGLLGKTKGNQKPIAFAEDTAVPPENLADFILEFRALLDGHGLKYGMFGHVDAGVLHVRPALDLCDPQQEQLMHQISDEVVALVAKYGGLMWGEHGKGYRSEYGPAFFGESLFTELRKIKQVFDPHNQMNPGKICTPLGSEASLVKVSDTKRATYDRTIPVTFKESFAPAMECNGNGLCFNYEPTSPMCPSSKITRDRRHSPKGRAGLIREWLRLLAESGVDTHTLDARQFTSSWWQRLRNSFSREPDFSHEVLDAMNGCLACKSCSSQCPVKVDVPDFRSRFLSIYHQRYRRPLKDYMVANIEKMAPLMAKAPTLVNLFLKRGWFQKLINRTLGYVDTPVLSAPALTQRVKDTAHRFDLSELQQLNAERRKKTVLIVQDPFTSFYEADVVADFVSLLRRLGLTPVLLPFKPNGKPEHVKGFLQRFDDTASTTAGFLNHIAELDIPMVGVDSSLVLCYRDEYTKALGEKRGDFNVLTVHEYLGALPEEVWPASHGESDSSPLALLSHCTEKTAMPMSEKQWQAIFAKVGQSVDSVAVGCCGMAGTYGHEADQKAKSLGIYELSWQQAVARYPKDKIMATGYSCRSQVKRIEQFKPRHPVQLLLRCLDNNQL</sequence>
<keyword evidence="16" id="KW-1185">Reference proteome</keyword>
<gene>
    <name evidence="15" type="ORF">GCM10007391_24200</name>
</gene>
<comment type="catalytic activity">
    <reaction evidence="10">
        <text>(R)-2-hydroxyglutarate + A = 2-oxoglutarate + AH2</text>
        <dbReference type="Rhea" id="RHEA:38295"/>
        <dbReference type="ChEBI" id="CHEBI:13193"/>
        <dbReference type="ChEBI" id="CHEBI:15801"/>
        <dbReference type="ChEBI" id="CHEBI:16810"/>
        <dbReference type="ChEBI" id="CHEBI:17499"/>
        <dbReference type="EC" id="1.1.99.39"/>
    </reaction>
    <physiologicalReaction direction="left-to-right" evidence="10">
        <dbReference type="Rhea" id="RHEA:38296"/>
    </physiologicalReaction>
</comment>
<dbReference type="GO" id="GO:0051539">
    <property type="term" value="F:4 iron, 4 sulfur cluster binding"/>
    <property type="evidence" value="ECO:0007669"/>
    <property type="project" value="UniProtKB-KW"/>
</dbReference>
<dbReference type="PROSITE" id="PS51379">
    <property type="entry name" value="4FE4S_FER_2"/>
    <property type="match status" value="1"/>
</dbReference>
<dbReference type="Gene3D" id="1.10.45.10">
    <property type="entry name" value="Vanillyl-alcohol Oxidase, Chain A, domain 4"/>
    <property type="match status" value="1"/>
</dbReference>
<feature type="domain" description="4Fe-4S ferredoxin-type" evidence="13">
    <location>
        <begin position="656"/>
        <end position="688"/>
    </location>
</feature>
<keyword evidence="7" id="KW-0408">Iron</keyword>
<dbReference type="PROSITE" id="PS51387">
    <property type="entry name" value="FAD_PCMH"/>
    <property type="match status" value="1"/>
</dbReference>
<comment type="caution">
    <text evidence="15">The sequence shown here is derived from an EMBL/GenBank/DDBJ whole genome shotgun (WGS) entry which is preliminary data.</text>
</comment>
<evidence type="ECO:0000256" key="7">
    <source>
        <dbReference type="ARBA" id="ARBA00023004"/>
    </source>
</evidence>
<evidence type="ECO:0000313" key="16">
    <source>
        <dbReference type="Proteomes" id="UP000631300"/>
    </source>
</evidence>
<evidence type="ECO:0000256" key="8">
    <source>
        <dbReference type="ARBA" id="ARBA00023014"/>
    </source>
</evidence>
<dbReference type="InterPro" id="IPR006094">
    <property type="entry name" value="Oxid_FAD_bind_N"/>
</dbReference>
<evidence type="ECO:0000256" key="3">
    <source>
        <dbReference type="ARBA" id="ARBA00022630"/>
    </source>
</evidence>
<dbReference type="InterPro" id="IPR036318">
    <property type="entry name" value="FAD-bd_PCMH-like_sf"/>
</dbReference>
<keyword evidence="5" id="KW-0274">FAD</keyword>
<evidence type="ECO:0000256" key="10">
    <source>
        <dbReference type="ARBA" id="ARBA00051291"/>
    </source>
</evidence>
<name>A0A918N0B6_9ALTE</name>
<accession>A0A918N0B6</accession>
<evidence type="ECO:0000256" key="5">
    <source>
        <dbReference type="ARBA" id="ARBA00022827"/>
    </source>
</evidence>
<dbReference type="InterPro" id="IPR017900">
    <property type="entry name" value="4Fe4S_Fe_S_CS"/>
</dbReference>
<feature type="domain" description="FAD-binding PCMH-type" evidence="14">
    <location>
        <begin position="51"/>
        <end position="282"/>
    </location>
</feature>
<proteinExistence type="inferred from homology"/>
<dbReference type="GO" id="GO:0071949">
    <property type="term" value="F:FAD binding"/>
    <property type="evidence" value="ECO:0007669"/>
    <property type="project" value="InterPro"/>
</dbReference>
<dbReference type="EC" id="1.1.99.39" evidence="9"/>
<dbReference type="Gene3D" id="3.30.465.10">
    <property type="match status" value="1"/>
</dbReference>
<dbReference type="GO" id="GO:0004458">
    <property type="term" value="F:D-lactate dehydrogenase (cytochrome) activity"/>
    <property type="evidence" value="ECO:0007669"/>
    <property type="project" value="TreeGrafter"/>
</dbReference>
<evidence type="ECO:0000313" key="15">
    <source>
        <dbReference type="EMBL" id="GGW89153.1"/>
    </source>
</evidence>
<dbReference type="PANTHER" id="PTHR11748:SF119">
    <property type="entry name" value="D-2-HYDROXYGLUTARATE DEHYDROGENASE"/>
    <property type="match status" value="1"/>
</dbReference>
<reference evidence="15" key="2">
    <citation type="submission" date="2020-09" db="EMBL/GenBank/DDBJ databases">
        <authorList>
            <person name="Sun Q."/>
            <person name="Kim S."/>
        </authorList>
    </citation>
    <scope>NUCLEOTIDE SEQUENCE</scope>
    <source>
        <strain evidence="15">KCTC 22164</strain>
    </source>
</reference>
<dbReference type="Pfam" id="PF01565">
    <property type="entry name" value="FAD_binding_4"/>
    <property type="match status" value="1"/>
</dbReference>
<protein>
    <recommendedName>
        <fullName evidence="12">D-2-hydroxyglutarate dehydrogenase</fullName>
        <ecNumber evidence="9">1.1.99.39</ecNumber>
    </recommendedName>
</protein>
<dbReference type="SUPFAM" id="SSF55103">
    <property type="entry name" value="FAD-linked oxidases, C-terminal domain"/>
    <property type="match status" value="1"/>
</dbReference>
<comment type="cofactor">
    <cofactor evidence="1">
        <name>FAD</name>
        <dbReference type="ChEBI" id="CHEBI:57692"/>
    </cofactor>
</comment>
<dbReference type="InterPro" id="IPR004113">
    <property type="entry name" value="FAD-bd_oxidored_4_C"/>
</dbReference>
<dbReference type="InterPro" id="IPR017896">
    <property type="entry name" value="4Fe4S_Fe-S-bd"/>
</dbReference>
<evidence type="ECO:0000256" key="9">
    <source>
        <dbReference type="ARBA" id="ARBA00039003"/>
    </source>
</evidence>
<dbReference type="SUPFAM" id="SSF56176">
    <property type="entry name" value="FAD-binding/transporter-associated domain-like"/>
    <property type="match status" value="1"/>
</dbReference>
<dbReference type="Proteomes" id="UP000631300">
    <property type="component" value="Unassembled WGS sequence"/>
</dbReference>
<dbReference type="Gene3D" id="3.30.70.2740">
    <property type="match status" value="1"/>
</dbReference>
<dbReference type="SUPFAM" id="SSF46548">
    <property type="entry name" value="alpha-helical ferredoxin"/>
    <property type="match status" value="1"/>
</dbReference>
<keyword evidence="6" id="KW-0560">Oxidoreductase</keyword>
<dbReference type="Pfam" id="PF02913">
    <property type="entry name" value="FAD-oxidase_C"/>
    <property type="match status" value="1"/>
</dbReference>
<organism evidence="15 16">
    <name type="scientific">Alteromonas halophila</name>
    <dbReference type="NCBI Taxonomy" id="516698"/>
    <lineage>
        <taxon>Bacteria</taxon>
        <taxon>Pseudomonadati</taxon>
        <taxon>Pseudomonadota</taxon>
        <taxon>Gammaproteobacteria</taxon>
        <taxon>Alteromonadales</taxon>
        <taxon>Alteromonadaceae</taxon>
        <taxon>Alteromonas/Salinimonas group</taxon>
        <taxon>Alteromonas</taxon>
    </lineage>
</organism>
<dbReference type="InterPro" id="IPR016169">
    <property type="entry name" value="FAD-bd_PCMH_sub2"/>
</dbReference>
<dbReference type="PANTHER" id="PTHR11748">
    <property type="entry name" value="D-LACTATE DEHYDROGENASE"/>
    <property type="match status" value="1"/>
</dbReference>
<evidence type="ECO:0000256" key="4">
    <source>
        <dbReference type="ARBA" id="ARBA00022723"/>
    </source>
</evidence>
<reference evidence="15" key="1">
    <citation type="journal article" date="2014" name="Int. J. Syst. Evol. Microbiol.">
        <title>Complete genome sequence of Corynebacterium casei LMG S-19264T (=DSM 44701T), isolated from a smear-ripened cheese.</title>
        <authorList>
            <consortium name="US DOE Joint Genome Institute (JGI-PGF)"/>
            <person name="Walter F."/>
            <person name="Albersmeier A."/>
            <person name="Kalinowski J."/>
            <person name="Ruckert C."/>
        </authorList>
    </citation>
    <scope>NUCLEOTIDE SEQUENCE</scope>
    <source>
        <strain evidence="15">KCTC 22164</strain>
    </source>
</reference>
<dbReference type="AlphaFoldDB" id="A0A918N0B6"/>
<dbReference type="InterPro" id="IPR016171">
    <property type="entry name" value="Vanillyl_alc_oxidase_C-sub2"/>
</dbReference>
<dbReference type="PROSITE" id="PS00198">
    <property type="entry name" value="4FE4S_FER_1"/>
    <property type="match status" value="1"/>
</dbReference>
<dbReference type="GO" id="GO:0008720">
    <property type="term" value="F:D-lactate dehydrogenase (NAD+) activity"/>
    <property type="evidence" value="ECO:0007669"/>
    <property type="project" value="TreeGrafter"/>
</dbReference>
<evidence type="ECO:0000256" key="11">
    <source>
        <dbReference type="ARBA" id="ARBA00060924"/>
    </source>
</evidence>
<keyword evidence="8" id="KW-0411">Iron-sulfur</keyword>
<dbReference type="GO" id="GO:1903457">
    <property type="term" value="P:lactate catabolic process"/>
    <property type="evidence" value="ECO:0007669"/>
    <property type="project" value="TreeGrafter"/>
</dbReference>
<evidence type="ECO:0000259" key="13">
    <source>
        <dbReference type="PROSITE" id="PS51379"/>
    </source>
</evidence>
<comment type="similarity">
    <text evidence="11">In the N-terminal section; belongs to the FAD-binding oxidoreductase/transferase type 4 family.</text>
</comment>
<dbReference type="FunFam" id="3.30.70.2740:FF:000003">
    <property type="entry name" value="Oxidoreductase, FAD-binding, putative"/>
    <property type="match status" value="1"/>
</dbReference>
<dbReference type="EMBL" id="BMXP01000006">
    <property type="protein sequence ID" value="GGW89153.1"/>
    <property type="molecule type" value="Genomic_DNA"/>
</dbReference>
<dbReference type="InterPro" id="IPR016164">
    <property type="entry name" value="FAD-linked_Oxase-like_C"/>
</dbReference>
<keyword evidence="4" id="KW-0479">Metal-binding</keyword>
<evidence type="ECO:0000256" key="6">
    <source>
        <dbReference type="ARBA" id="ARBA00023002"/>
    </source>
</evidence>
<dbReference type="GO" id="GO:0046872">
    <property type="term" value="F:metal ion binding"/>
    <property type="evidence" value="ECO:0007669"/>
    <property type="project" value="UniProtKB-KW"/>
</dbReference>
<evidence type="ECO:0000256" key="1">
    <source>
        <dbReference type="ARBA" id="ARBA00001974"/>
    </source>
</evidence>
<dbReference type="Pfam" id="PF13183">
    <property type="entry name" value="Fer4_8"/>
    <property type="match status" value="1"/>
</dbReference>
<keyword evidence="3" id="KW-0285">Flavoprotein</keyword>
<evidence type="ECO:0000256" key="12">
    <source>
        <dbReference type="ARBA" id="ARBA00067680"/>
    </source>
</evidence>